<protein>
    <submittedName>
        <fullName evidence="2 3">Uncharacterized protein</fullName>
    </submittedName>
</protein>
<dbReference type="KEGG" id="hro:HELRODRAFT_179066"/>
<dbReference type="HOGENOM" id="CLU_2087424_0_0_1"/>
<proteinExistence type="predicted"/>
<dbReference type="EnsemblMetazoa" id="HelroT179066">
    <property type="protein sequence ID" value="HelroP179066"/>
    <property type="gene ID" value="HelroG179066"/>
</dbReference>
<evidence type="ECO:0000313" key="2">
    <source>
        <dbReference type="EMBL" id="ESN95612.1"/>
    </source>
</evidence>
<feature type="region of interest" description="Disordered" evidence="1">
    <location>
        <begin position="1"/>
        <end position="20"/>
    </location>
</feature>
<reference evidence="4" key="1">
    <citation type="submission" date="2012-12" db="EMBL/GenBank/DDBJ databases">
        <authorList>
            <person name="Hellsten U."/>
            <person name="Grimwood J."/>
            <person name="Chapman J.A."/>
            <person name="Shapiro H."/>
            <person name="Aerts A."/>
            <person name="Otillar R.P."/>
            <person name="Terry A.Y."/>
            <person name="Boore J.L."/>
            <person name="Simakov O."/>
            <person name="Marletaz F."/>
            <person name="Cho S.-J."/>
            <person name="Edsinger-Gonzales E."/>
            <person name="Havlak P."/>
            <person name="Kuo D.-H."/>
            <person name="Larsson T."/>
            <person name="Lv J."/>
            <person name="Arendt D."/>
            <person name="Savage R."/>
            <person name="Osoegawa K."/>
            <person name="de Jong P."/>
            <person name="Lindberg D.R."/>
            <person name="Seaver E.C."/>
            <person name="Weisblat D.A."/>
            <person name="Putnam N.H."/>
            <person name="Grigoriev I.V."/>
            <person name="Rokhsar D.S."/>
        </authorList>
    </citation>
    <scope>NUCLEOTIDE SEQUENCE</scope>
</reference>
<dbReference type="EMBL" id="AMQM01006719">
    <property type="status" value="NOT_ANNOTATED_CDS"/>
    <property type="molecule type" value="Genomic_DNA"/>
</dbReference>
<gene>
    <name evidence="3" type="primary">20207098</name>
    <name evidence="2" type="ORF">HELRODRAFT_179066</name>
</gene>
<dbReference type="RefSeq" id="XP_009026190.1">
    <property type="nucleotide sequence ID" value="XM_009027942.1"/>
</dbReference>
<evidence type="ECO:0000313" key="4">
    <source>
        <dbReference type="Proteomes" id="UP000015101"/>
    </source>
</evidence>
<dbReference type="GeneID" id="20207098"/>
<evidence type="ECO:0000256" key="1">
    <source>
        <dbReference type="SAM" id="MobiDB-lite"/>
    </source>
</evidence>
<accession>T1FE49</accession>
<dbReference type="InParanoid" id="T1FE49"/>
<dbReference type="CTD" id="20207098"/>
<reference evidence="2 4" key="2">
    <citation type="journal article" date="2013" name="Nature">
        <title>Insights into bilaterian evolution from three spiralian genomes.</title>
        <authorList>
            <person name="Simakov O."/>
            <person name="Marletaz F."/>
            <person name="Cho S.J."/>
            <person name="Edsinger-Gonzales E."/>
            <person name="Havlak P."/>
            <person name="Hellsten U."/>
            <person name="Kuo D.H."/>
            <person name="Larsson T."/>
            <person name="Lv J."/>
            <person name="Arendt D."/>
            <person name="Savage R."/>
            <person name="Osoegawa K."/>
            <person name="de Jong P."/>
            <person name="Grimwood J."/>
            <person name="Chapman J.A."/>
            <person name="Shapiro H."/>
            <person name="Aerts A."/>
            <person name="Otillar R.P."/>
            <person name="Terry A.Y."/>
            <person name="Boore J.L."/>
            <person name="Grigoriev I.V."/>
            <person name="Lindberg D.R."/>
            <person name="Seaver E.C."/>
            <person name="Weisblat D.A."/>
            <person name="Putnam N.H."/>
            <person name="Rokhsar D.S."/>
        </authorList>
    </citation>
    <scope>NUCLEOTIDE SEQUENCE</scope>
</reference>
<dbReference type="Proteomes" id="UP000015101">
    <property type="component" value="Unassembled WGS sequence"/>
</dbReference>
<dbReference type="AlphaFoldDB" id="T1FE49"/>
<evidence type="ECO:0000313" key="3">
    <source>
        <dbReference type="EnsemblMetazoa" id="HelroP179066"/>
    </source>
</evidence>
<sequence>MLYMSTTLPKYSASPNGTSQKFSCENNWKNNKATAIVDAYKTSDKKFSEESYHEKHKTFTENSIWNNKYSDERGLLKFGAQAKPIKLQAELSQIGLKIQAEPIQADPIMPSDDYRKR</sequence>
<dbReference type="EMBL" id="KB097510">
    <property type="protein sequence ID" value="ESN95612.1"/>
    <property type="molecule type" value="Genomic_DNA"/>
</dbReference>
<name>T1FE49_HELRO</name>
<keyword evidence="4" id="KW-1185">Reference proteome</keyword>
<organism evidence="3 4">
    <name type="scientific">Helobdella robusta</name>
    <name type="common">Californian leech</name>
    <dbReference type="NCBI Taxonomy" id="6412"/>
    <lineage>
        <taxon>Eukaryota</taxon>
        <taxon>Metazoa</taxon>
        <taxon>Spiralia</taxon>
        <taxon>Lophotrochozoa</taxon>
        <taxon>Annelida</taxon>
        <taxon>Clitellata</taxon>
        <taxon>Hirudinea</taxon>
        <taxon>Rhynchobdellida</taxon>
        <taxon>Glossiphoniidae</taxon>
        <taxon>Helobdella</taxon>
    </lineage>
</organism>
<reference evidence="3" key="3">
    <citation type="submission" date="2015-06" db="UniProtKB">
        <authorList>
            <consortium name="EnsemblMetazoa"/>
        </authorList>
    </citation>
    <scope>IDENTIFICATION</scope>
</reference>